<evidence type="ECO:0000256" key="5">
    <source>
        <dbReference type="ARBA" id="ARBA00022505"/>
    </source>
</evidence>
<dbReference type="EC" id="2.10.1.1" evidence="11"/>
<evidence type="ECO:0000256" key="2">
    <source>
        <dbReference type="ARBA" id="ARBA00002901"/>
    </source>
</evidence>
<comment type="cofactor">
    <cofactor evidence="1 11">
        <name>Mg(2+)</name>
        <dbReference type="ChEBI" id="CHEBI:18420"/>
    </cofactor>
</comment>
<dbReference type="Gene3D" id="3.40.980.10">
    <property type="entry name" value="MoaB/Mog-like domain"/>
    <property type="match status" value="1"/>
</dbReference>
<dbReference type="GO" id="GO:0046872">
    <property type="term" value="F:metal ion binding"/>
    <property type="evidence" value="ECO:0007669"/>
    <property type="project" value="UniProtKB-UniRule"/>
</dbReference>
<dbReference type="CDD" id="cd00887">
    <property type="entry name" value="MoeA"/>
    <property type="match status" value="1"/>
</dbReference>
<dbReference type="EMBL" id="FOCE01000002">
    <property type="protein sequence ID" value="SEM93241.1"/>
    <property type="molecule type" value="Genomic_DNA"/>
</dbReference>
<evidence type="ECO:0000259" key="12">
    <source>
        <dbReference type="SMART" id="SM00852"/>
    </source>
</evidence>
<reference evidence="13 14" key="1">
    <citation type="submission" date="2016-10" db="EMBL/GenBank/DDBJ databases">
        <authorList>
            <person name="de Groot N.N."/>
        </authorList>
    </citation>
    <scope>NUCLEOTIDE SEQUENCE [LARGE SCALE GENOMIC DNA]</scope>
    <source>
        <strain evidence="13 14">DSM 3857</strain>
    </source>
</reference>
<dbReference type="Pfam" id="PF00994">
    <property type="entry name" value="MoCF_biosynth"/>
    <property type="match status" value="1"/>
</dbReference>
<evidence type="ECO:0000256" key="10">
    <source>
        <dbReference type="ARBA" id="ARBA00047317"/>
    </source>
</evidence>
<evidence type="ECO:0000256" key="1">
    <source>
        <dbReference type="ARBA" id="ARBA00001946"/>
    </source>
</evidence>
<evidence type="ECO:0000256" key="6">
    <source>
        <dbReference type="ARBA" id="ARBA00022679"/>
    </source>
</evidence>
<dbReference type="InterPro" id="IPR001453">
    <property type="entry name" value="MoaB/Mog_dom"/>
</dbReference>
<comment type="similarity">
    <text evidence="4 11">Belongs to the MoeA family.</text>
</comment>
<evidence type="ECO:0000256" key="8">
    <source>
        <dbReference type="ARBA" id="ARBA00022842"/>
    </source>
</evidence>
<evidence type="ECO:0000256" key="3">
    <source>
        <dbReference type="ARBA" id="ARBA00005046"/>
    </source>
</evidence>
<dbReference type="GO" id="GO:0005829">
    <property type="term" value="C:cytosol"/>
    <property type="evidence" value="ECO:0007669"/>
    <property type="project" value="TreeGrafter"/>
</dbReference>
<dbReference type="InterPro" id="IPR036688">
    <property type="entry name" value="MoeA_C_domain_IV_sf"/>
</dbReference>
<dbReference type="FunFam" id="3.40.980.10:FF:000004">
    <property type="entry name" value="Molybdopterin molybdenumtransferase"/>
    <property type="match status" value="1"/>
</dbReference>
<dbReference type="Pfam" id="PF03453">
    <property type="entry name" value="MoeA_N"/>
    <property type="match status" value="1"/>
</dbReference>
<comment type="catalytic activity">
    <reaction evidence="10">
        <text>adenylyl-molybdopterin + molybdate = Mo-molybdopterin + AMP + H(+)</text>
        <dbReference type="Rhea" id="RHEA:35047"/>
        <dbReference type="ChEBI" id="CHEBI:15378"/>
        <dbReference type="ChEBI" id="CHEBI:36264"/>
        <dbReference type="ChEBI" id="CHEBI:62727"/>
        <dbReference type="ChEBI" id="CHEBI:71302"/>
        <dbReference type="ChEBI" id="CHEBI:456215"/>
        <dbReference type="EC" id="2.10.1.1"/>
    </reaction>
</comment>
<evidence type="ECO:0000256" key="7">
    <source>
        <dbReference type="ARBA" id="ARBA00022723"/>
    </source>
</evidence>
<proteinExistence type="inferred from homology"/>
<accession>A0A1H8CDA1</accession>
<evidence type="ECO:0000256" key="9">
    <source>
        <dbReference type="ARBA" id="ARBA00023150"/>
    </source>
</evidence>
<comment type="pathway">
    <text evidence="3 11">Cofactor biosynthesis; molybdopterin biosynthesis.</text>
</comment>
<keyword evidence="9 11" id="KW-0501">Molybdenum cofactor biosynthesis</keyword>
<dbReference type="SUPFAM" id="SSF63882">
    <property type="entry name" value="MoeA N-terminal region -like"/>
    <property type="match status" value="1"/>
</dbReference>
<dbReference type="Proteomes" id="UP000198761">
    <property type="component" value="Unassembled WGS sequence"/>
</dbReference>
<dbReference type="RefSeq" id="WP_091298538.1">
    <property type="nucleotide sequence ID" value="NZ_FOCE01000002.1"/>
</dbReference>
<comment type="function">
    <text evidence="2 11">Catalyzes the insertion of molybdate into adenylated molybdopterin with the concomitant release of AMP.</text>
</comment>
<evidence type="ECO:0000313" key="13">
    <source>
        <dbReference type="EMBL" id="SEM93241.1"/>
    </source>
</evidence>
<dbReference type="InterPro" id="IPR005111">
    <property type="entry name" value="MoeA_C_domain_IV"/>
</dbReference>
<gene>
    <name evidence="13" type="ORF">SAMN04488103_102480</name>
</gene>
<dbReference type="GO" id="GO:0006777">
    <property type="term" value="P:Mo-molybdopterin cofactor biosynthetic process"/>
    <property type="evidence" value="ECO:0007669"/>
    <property type="project" value="UniProtKB-UniRule"/>
</dbReference>
<dbReference type="UniPathway" id="UPA00344"/>
<evidence type="ECO:0000313" key="14">
    <source>
        <dbReference type="Proteomes" id="UP000198761"/>
    </source>
</evidence>
<keyword evidence="14" id="KW-1185">Reference proteome</keyword>
<protein>
    <recommendedName>
        <fullName evidence="11">Molybdopterin molybdenumtransferase</fullName>
        <ecNumber evidence="11">2.10.1.1</ecNumber>
    </recommendedName>
</protein>
<dbReference type="Gene3D" id="3.90.105.10">
    <property type="entry name" value="Molybdopterin biosynthesis moea protein, domain 2"/>
    <property type="match status" value="1"/>
</dbReference>
<dbReference type="SMART" id="SM00852">
    <property type="entry name" value="MoCF_biosynth"/>
    <property type="match status" value="1"/>
</dbReference>
<dbReference type="STRING" id="933059.SAMN04488103_102480"/>
<dbReference type="AlphaFoldDB" id="A0A1H8CDA1"/>
<dbReference type="NCBIfam" id="NF045515">
    <property type="entry name" value="Glp_gephyrin"/>
    <property type="match status" value="1"/>
</dbReference>
<dbReference type="OrthoDB" id="9804758at2"/>
<keyword evidence="8 11" id="KW-0460">Magnesium</keyword>
<dbReference type="InterPro" id="IPR036135">
    <property type="entry name" value="MoeA_linker/N_sf"/>
</dbReference>
<dbReference type="SUPFAM" id="SSF53218">
    <property type="entry name" value="Molybdenum cofactor biosynthesis proteins"/>
    <property type="match status" value="1"/>
</dbReference>
<organism evidence="13 14">
    <name type="scientific">Gemmobacter aquatilis</name>
    <dbReference type="NCBI Taxonomy" id="933059"/>
    <lineage>
        <taxon>Bacteria</taxon>
        <taxon>Pseudomonadati</taxon>
        <taxon>Pseudomonadota</taxon>
        <taxon>Alphaproteobacteria</taxon>
        <taxon>Rhodobacterales</taxon>
        <taxon>Paracoccaceae</taxon>
        <taxon>Gemmobacter</taxon>
    </lineage>
</organism>
<dbReference type="SUPFAM" id="SSF63867">
    <property type="entry name" value="MoeA C-terminal domain-like"/>
    <property type="match status" value="1"/>
</dbReference>
<dbReference type="GO" id="GO:0061599">
    <property type="term" value="F:molybdopterin molybdotransferase activity"/>
    <property type="evidence" value="ECO:0007669"/>
    <property type="project" value="UniProtKB-UniRule"/>
</dbReference>
<name>A0A1H8CDA1_9RHOB</name>
<dbReference type="InterPro" id="IPR036425">
    <property type="entry name" value="MoaB/Mog-like_dom_sf"/>
</dbReference>
<evidence type="ECO:0000256" key="11">
    <source>
        <dbReference type="RuleBase" id="RU365090"/>
    </source>
</evidence>
<keyword evidence="7 11" id="KW-0479">Metal-binding</keyword>
<dbReference type="PANTHER" id="PTHR10192">
    <property type="entry name" value="MOLYBDOPTERIN BIOSYNTHESIS PROTEIN"/>
    <property type="match status" value="1"/>
</dbReference>
<keyword evidence="5 11" id="KW-0500">Molybdenum</keyword>
<feature type="domain" description="MoaB/Mog" evidence="12">
    <location>
        <begin position="170"/>
        <end position="307"/>
    </location>
</feature>
<dbReference type="Gene3D" id="2.40.340.10">
    <property type="entry name" value="MoeA, C-terminal, domain IV"/>
    <property type="match status" value="1"/>
</dbReference>
<dbReference type="Pfam" id="PF03454">
    <property type="entry name" value="MoeA_C"/>
    <property type="match status" value="1"/>
</dbReference>
<dbReference type="PANTHER" id="PTHR10192:SF5">
    <property type="entry name" value="GEPHYRIN"/>
    <property type="match status" value="1"/>
</dbReference>
<dbReference type="Gene3D" id="2.170.190.11">
    <property type="entry name" value="Molybdopterin biosynthesis moea protein, domain 3"/>
    <property type="match status" value="1"/>
</dbReference>
<sequence>MIPVEEALARVLALANPMPLEQVALAQAAGRWMAEPAFARRDQPPFAASAMDGYAVCGPVAVGDSFRVIGEAGAGHGFAGAIAVGEALRIFTGAPVPEGATHVVLQEDVRRDGEVITIAALSSGDNIRPRGNDFSVGEQVAPKRLAPNDLALLAAMNLPQVTVRRRPVVAIIATGDELVMPGEDPGPDQIIASNSFTIKALAEAAGAEARLLPIARDTESSLRAVFDLAEGADLVVTIGGASVGDHDLVAKVAGDLGMERAFYKIAMRPGKPLMAGRLRGVPMLGLPGNPVSAIVCAHLFLLPLLRAMLGDPAPHPTPRKAVLGANVAPTGPRTHYMRASLQPGDGLPLITPFARQDSALITVLCAADALLIRPLGDAARQAGETVEYLPL</sequence>
<evidence type="ECO:0000256" key="4">
    <source>
        <dbReference type="ARBA" id="ARBA00010763"/>
    </source>
</evidence>
<dbReference type="InterPro" id="IPR005110">
    <property type="entry name" value="MoeA_linker/N"/>
</dbReference>
<keyword evidence="6 11" id="KW-0808">Transferase</keyword>
<dbReference type="InterPro" id="IPR038987">
    <property type="entry name" value="MoeA-like"/>
</dbReference>